<evidence type="ECO:0000313" key="7">
    <source>
        <dbReference type="Proteomes" id="UP001596505"/>
    </source>
</evidence>
<dbReference type="SUPFAM" id="SSF53850">
    <property type="entry name" value="Periplasmic binding protein-like II"/>
    <property type="match status" value="1"/>
</dbReference>
<keyword evidence="7" id="KW-1185">Reference proteome</keyword>
<dbReference type="Pfam" id="PF00126">
    <property type="entry name" value="HTH_1"/>
    <property type="match status" value="1"/>
</dbReference>
<evidence type="ECO:0000256" key="2">
    <source>
        <dbReference type="ARBA" id="ARBA00023015"/>
    </source>
</evidence>
<dbReference type="PROSITE" id="PS50931">
    <property type="entry name" value="HTH_LYSR"/>
    <property type="match status" value="1"/>
</dbReference>
<dbReference type="Pfam" id="PF03466">
    <property type="entry name" value="LysR_substrate"/>
    <property type="match status" value="1"/>
</dbReference>
<evidence type="ECO:0000256" key="1">
    <source>
        <dbReference type="ARBA" id="ARBA00009437"/>
    </source>
</evidence>
<dbReference type="EMBL" id="JBHTCO010000045">
    <property type="protein sequence ID" value="MFC7395503.1"/>
    <property type="molecule type" value="Genomic_DNA"/>
</dbReference>
<proteinExistence type="inferred from homology"/>
<keyword evidence="4" id="KW-0804">Transcription</keyword>
<keyword evidence="2" id="KW-0805">Transcription regulation</keyword>
<dbReference type="InterPro" id="IPR036388">
    <property type="entry name" value="WH-like_DNA-bd_sf"/>
</dbReference>
<dbReference type="InterPro" id="IPR036390">
    <property type="entry name" value="WH_DNA-bd_sf"/>
</dbReference>
<dbReference type="InterPro" id="IPR005119">
    <property type="entry name" value="LysR_subst-bd"/>
</dbReference>
<gene>
    <name evidence="6" type="ORF">ACFQRG_21575</name>
</gene>
<dbReference type="Gene3D" id="1.10.10.10">
    <property type="entry name" value="Winged helix-like DNA-binding domain superfamily/Winged helix DNA-binding domain"/>
    <property type="match status" value="1"/>
</dbReference>
<dbReference type="CDD" id="cd08414">
    <property type="entry name" value="PBP2_LTTR_aromatics_like"/>
    <property type="match status" value="1"/>
</dbReference>
<dbReference type="RefSeq" id="WP_380970208.1">
    <property type="nucleotide sequence ID" value="NZ_JBHTCO010000045.1"/>
</dbReference>
<keyword evidence="3" id="KW-0238">DNA-binding</keyword>
<protein>
    <submittedName>
        <fullName evidence="6">LysR family transcriptional regulator</fullName>
    </submittedName>
</protein>
<sequence length="297" mass="33351">MELRHLRYFIAVAEELHFGKAAERLKIAQPPLSHQIKQLETELGVPLLYRTKRKVELTEAGKVFLKRCYQILSDVNKACEEAQSIYRGEIGQLTIGFGGAVYDLLPPILDIYQNKYPNLKIIFQQLTTSDQVKALTEGKIDVGLLVSPIDSPHLKFEVIREEPFIAALPKTHRLAKLKQPIDVSELANEPFIMTPRSVGPSYYDAIISLCFQAGFSPKTSQEVQELQTILALVASGMGAALLPSSFQFLKNDDVVYLPLKKSKATCKIAAAWHKDNKSPIVHSFLNLIRELMIPYMS</sequence>
<evidence type="ECO:0000259" key="5">
    <source>
        <dbReference type="PROSITE" id="PS50931"/>
    </source>
</evidence>
<dbReference type="InterPro" id="IPR000847">
    <property type="entry name" value="LysR_HTH_N"/>
</dbReference>
<reference evidence="7" key="1">
    <citation type="journal article" date="2019" name="Int. J. Syst. Evol. Microbiol.">
        <title>The Global Catalogue of Microorganisms (GCM) 10K type strain sequencing project: providing services to taxonomists for standard genome sequencing and annotation.</title>
        <authorList>
            <consortium name="The Broad Institute Genomics Platform"/>
            <consortium name="The Broad Institute Genome Sequencing Center for Infectious Disease"/>
            <person name="Wu L."/>
            <person name="Ma J."/>
        </authorList>
    </citation>
    <scope>NUCLEOTIDE SEQUENCE [LARGE SCALE GENOMIC DNA]</scope>
    <source>
        <strain evidence="7">CGMCC 1.16305</strain>
    </source>
</reference>
<evidence type="ECO:0000256" key="3">
    <source>
        <dbReference type="ARBA" id="ARBA00023125"/>
    </source>
</evidence>
<dbReference type="Gene3D" id="3.40.190.10">
    <property type="entry name" value="Periplasmic binding protein-like II"/>
    <property type="match status" value="2"/>
</dbReference>
<evidence type="ECO:0000313" key="6">
    <source>
        <dbReference type="EMBL" id="MFC7395503.1"/>
    </source>
</evidence>
<dbReference type="PANTHER" id="PTHR30346">
    <property type="entry name" value="TRANSCRIPTIONAL DUAL REGULATOR HCAR-RELATED"/>
    <property type="match status" value="1"/>
</dbReference>
<organism evidence="6 7">
    <name type="scientific">Scopulibacillus cellulosilyticus</name>
    <dbReference type="NCBI Taxonomy" id="2665665"/>
    <lineage>
        <taxon>Bacteria</taxon>
        <taxon>Bacillati</taxon>
        <taxon>Bacillota</taxon>
        <taxon>Bacilli</taxon>
        <taxon>Bacillales</taxon>
        <taxon>Sporolactobacillaceae</taxon>
        <taxon>Scopulibacillus</taxon>
    </lineage>
</organism>
<accession>A0ABW2Q1P4</accession>
<comment type="caution">
    <text evidence="6">The sequence shown here is derived from an EMBL/GenBank/DDBJ whole genome shotgun (WGS) entry which is preliminary data.</text>
</comment>
<comment type="similarity">
    <text evidence="1">Belongs to the LysR transcriptional regulatory family.</text>
</comment>
<evidence type="ECO:0000256" key="4">
    <source>
        <dbReference type="ARBA" id="ARBA00023163"/>
    </source>
</evidence>
<dbReference type="PANTHER" id="PTHR30346:SF0">
    <property type="entry name" value="HCA OPERON TRANSCRIPTIONAL ACTIVATOR HCAR"/>
    <property type="match status" value="1"/>
</dbReference>
<name>A0ABW2Q1P4_9BACL</name>
<dbReference type="SUPFAM" id="SSF46785">
    <property type="entry name" value="Winged helix' DNA-binding domain"/>
    <property type="match status" value="1"/>
</dbReference>
<dbReference type="PRINTS" id="PR00039">
    <property type="entry name" value="HTHLYSR"/>
</dbReference>
<dbReference type="Proteomes" id="UP001596505">
    <property type="component" value="Unassembled WGS sequence"/>
</dbReference>
<feature type="domain" description="HTH lysR-type" evidence="5">
    <location>
        <begin position="1"/>
        <end position="58"/>
    </location>
</feature>